<organism evidence="1 2">
    <name type="scientific">Stylosanthes scabra</name>
    <dbReference type="NCBI Taxonomy" id="79078"/>
    <lineage>
        <taxon>Eukaryota</taxon>
        <taxon>Viridiplantae</taxon>
        <taxon>Streptophyta</taxon>
        <taxon>Embryophyta</taxon>
        <taxon>Tracheophyta</taxon>
        <taxon>Spermatophyta</taxon>
        <taxon>Magnoliopsida</taxon>
        <taxon>eudicotyledons</taxon>
        <taxon>Gunneridae</taxon>
        <taxon>Pentapetalae</taxon>
        <taxon>rosids</taxon>
        <taxon>fabids</taxon>
        <taxon>Fabales</taxon>
        <taxon>Fabaceae</taxon>
        <taxon>Papilionoideae</taxon>
        <taxon>50 kb inversion clade</taxon>
        <taxon>dalbergioids sensu lato</taxon>
        <taxon>Dalbergieae</taxon>
        <taxon>Pterocarpus clade</taxon>
        <taxon>Stylosanthes</taxon>
    </lineage>
</organism>
<dbReference type="EMBL" id="JASCZI010181451">
    <property type="protein sequence ID" value="MED6183629.1"/>
    <property type="molecule type" value="Genomic_DNA"/>
</dbReference>
<name>A0ABU6WEB8_9FABA</name>
<reference evidence="1 2" key="1">
    <citation type="journal article" date="2023" name="Plants (Basel)">
        <title>Bridging the Gap: Combining Genomics and Transcriptomics Approaches to Understand Stylosanthes scabra, an Orphan Legume from the Brazilian Caatinga.</title>
        <authorList>
            <person name="Ferreira-Neto J.R.C."/>
            <person name="da Silva M.D."/>
            <person name="Binneck E."/>
            <person name="de Melo N.F."/>
            <person name="da Silva R.H."/>
            <person name="de Melo A.L.T.M."/>
            <person name="Pandolfi V."/>
            <person name="Bustamante F.O."/>
            <person name="Brasileiro-Vidal A.C."/>
            <person name="Benko-Iseppon A.M."/>
        </authorList>
    </citation>
    <scope>NUCLEOTIDE SEQUENCE [LARGE SCALE GENOMIC DNA]</scope>
    <source>
        <tissue evidence="1">Leaves</tissue>
    </source>
</reference>
<proteinExistence type="predicted"/>
<gene>
    <name evidence="1" type="ORF">PIB30_039469</name>
</gene>
<protein>
    <submittedName>
        <fullName evidence="1">Uncharacterized protein</fullName>
    </submittedName>
</protein>
<keyword evidence="2" id="KW-1185">Reference proteome</keyword>
<dbReference type="Proteomes" id="UP001341840">
    <property type="component" value="Unassembled WGS sequence"/>
</dbReference>
<evidence type="ECO:0000313" key="1">
    <source>
        <dbReference type="EMBL" id="MED6183629.1"/>
    </source>
</evidence>
<comment type="caution">
    <text evidence="1">The sequence shown here is derived from an EMBL/GenBank/DDBJ whole genome shotgun (WGS) entry which is preliminary data.</text>
</comment>
<accession>A0ABU6WEB8</accession>
<evidence type="ECO:0000313" key="2">
    <source>
        <dbReference type="Proteomes" id="UP001341840"/>
    </source>
</evidence>
<sequence>MDKELSIPWEVSLTRRRSFTISLRDQALTCPLKAGTFIRCSSESPLSLADGVLNVLKEVSQGATKITSRTRVVLLRKRNGKCCLEFVTQPLAPKSNPLSPVESCCHQDLLRVSEIWSLRSMPRADKLYTIPAVTGSDLLSPGFQALVPRCRGKPRTLKELPLC</sequence>